<dbReference type="PANTHER" id="PTHR23026:SF90">
    <property type="entry name" value="IODOTYROSINE DEIODINASE 1"/>
    <property type="match status" value="1"/>
</dbReference>
<dbReference type="GO" id="GO:0006570">
    <property type="term" value="P:tyrosine metabolic process"/>
    <property type="evidence" value="ECO:0007669"/>
    <property type="project" value="TreeGrafter"/>
</dbReference>
<evidence type="ECO:0000256" key="2">
    <source>
        <dbReference type="ARBA" id="ARBA00007118"/>
    </source>
</evidence>
<evidence type="ECO:0000256" key="3">
    <source>
        <dbReference type="ARBA" id="ARBA00022630"/>
    </source>
</evidence>
<keyword evidence="4" id="KW-0288">FMN</keyword>
<evidence type="ECO:0000256" key="6">
    <source>
        <dbReference type="SAM" id="Phobius"/>
    </source>
</evidence>
<dbReference type="WBParaSite" id="Pan_g17946.t1">
    <property type="protein sequence ID" value="Pan_g17946.t1"/>
    <property type="gene ID" value="Pan_g17946"/>
</dbReference>
<keyword evidence="6" id="KW-0812">Transmembrane</keyword>
<dbReference type="SUPFAM" id="SSF55469">
    <property type="entry name" value="FMN-dependent nitroreductase-like"/>
    <property type="match status" value="1"/>
</dbReference>
<keyword evidence="5" id="KW-0560">Oxidoreductase</keyword>
<dbReference type="Gene3D" id="3.40.109.10">
    <property type="entry name" value="NADH Oxidase"/>
    <property type="match status" value="1"/>
</dbReference>
<dbReference type="InterPro" id="IPR050627">
    <property type="entry name" value="Nitroreductase/BluB"/>
</dbReference>
<sequence length="345" mass="39520">MMNLFAEAAEHQQQAQQPQPLCAIRAASGQCLIPSASGLFDRFKMTGYVKQLLASVDAWHLNALSAFVVTVFVYFQLRSMFVVRPRPKQALATESFNKKPVKKREYADKQVGDDLDVVDDHDEFQNAKEVPYRGPVYTEDEMLRRSQLFYESMKLRRSVRCFSPRTVPMKIIQNIIKTAGTSPSGANLQPWTFCVIADEAIKVRIREIVETEEQINYSRRMGAKWVLDVEHLNVNWNKPYLTEAPYLIVIMKQTYQILENNQRQPTYYNEISTCIATGFLLAAIHNVGLVTVTTTPLNAGGQIRELLQRPVNEKVVLLLPVGYPAENTHVPDIRRKKIEEIIRLY</sequence>
<keyword evidence="3" id="KW-0285">Flavoprotein</keyword>
<keyword evidence="6" id="KW-0472">Membrane</keyword>
<organism evidence="8 9">
    <name type="scientific">Panagrellus redivivus</name>
    <name type="common">Microworm</name>
    <dbReference type="NCBI Taxonomy" id="6233"/>
    <lineage>
        <taxon>Eukaryota</taxon>
        <taxon>Metazoa</taxon>
        <taxon>Ecdysozoa</taxon>
        <taxon>Nematoda</taxon>
        <taxon>Chromadorea</taxon>
        <taxon>Rhabditida</taxon>
        <taxon>Tylenchina</taxon>
        <taxon>Panagrolaimomorpha</taxon>
        <taxon>Panagrolaimoidea</taxon>
        <taxon>Panagrolaimidae</taxon>
        <taxon>Panagrellus</taxon>
    </lineage>
</organism>
<dbReference type="InterPro" id="IPR000415">
    <property type="entry name" value="Nitroreductase-like"/>
</dbReference>
<evidence type="ECO:0000256" key="1">
    <source>
        <dbReference type="ARBA" id="ARBA00001917"/>
    </source>
</evidence>
<evidence type="ECO:0000313" key="8">
    <source>
        <dbReference type="Proteomes" id="UP000492821"/>
    </source>
</evidence>
<dbReference type="Pfam" id="PF00881">
    <property type="entry name" value="Nitroreductase"/>
    <property type="match status" value="1"/>
</dbReference>
<dbReference type="CDD" id="cd02144">
    <property type="entry name" value="iodotyrosine_dehalogenase"/>
    <property type="match status" value="1"/>
</dbReference>
<protein>
    <submittedName>
        <fullName evidence="9">Nitroreductase domain-containing protein</fullName>
    </submittedName>
</protein>
<feature type="domain" description="Nitroreductase" evidence="7">
    <location>
        <begin position="156"/>
        <end position="323"/>
    </location>
</feature>
<dbReference type="GO" id="GO:0005886">
    <property type="term" value="C:plasma membrane"/>
    <property type="evidence" value="ECO:0007669"/>
    <property type="project" value="TreeGrafter"/>
</dbReference>
<comment type="cofactor">
    <cofactor evidence="1">
        <name>FMN</name>
        <dbReference type="ChEBI" id="CHEBI:58210"/>
    </cofactor>
</comment>
<dbReference type="AlphaFoldDB" id="A0A7E4V8M2"/>
<dbReference type="GO" id="GO:0140616">
    <property type="term" value="F:iodotyrosine deiodinase activity"/>
    <property type="evidence" value="ECO:0007669"/>
    <property type="project" value="UniProtKB-ARBA"/>
</dbReference>
<reference evidence="9" key="2">
    <citation type="submission" date="2020-10" db="UniProtKB">
        <authorList>
            <consortium name="WormBaseParasite"/>
        </authorList>
    </citation>
    <scope>IDENTIFICATION</scope>
</reference>
<dbReference type="InterPro" id="IPR029479">
    <property type="entry name" value="Nitroreductase"/>
</dbReference>
<keyword evidence="8" id="KW-1185">Reference proteome</keyword>
<comment type="similarity">
    <text evidence="2">Belongs to the nitroreductase family.</text>
</comment>
<name>A0A7E4V8M2_PANRE</name>
<feature type="transmembrane region" description="Helical" evidence="6">
    <location>
        <begin position="58"/>
        <end position="77"/>
    </location>
</feature>
<evidence type="ECO:0000256" key="5">
    <source>
        <dbReference type="ARBA" id="ARBA00023002"/>
    </source>
</evidence>
<accession>A0A7E4V8M2</accession>
<evidence type="ECO:0000313" key="9">
    <source>
        <dbReference type="WBParaSite" id="Pan_g17946.t1"/>
    </source>
</evidence>
<dbReference type="Proteomes" id="UP000492821">
    <property type="component" value="Unassembled WGS sequence"/>
</dbReference>
<reference evidence="8" key="1">
    <citation type="journal article" date="2013" name="Genetics">
        <title>The draft genome and transcriptome of Panagrellus redivivus are shaped by the harsh demands of a free-living lifestyle.</title>
        <authorList>
            <person name="Srinivasan J."/>
            <person name="Dillman A.R."/>
            <person name="Macchietto M.G."/>
            <person name="Heikkinen L."/>
            <person name="Lakso M."/>
            <person name="Fracchia K.M."/>
            <person name="Antoshechkin I."/>
            <person name="Mortazavi A."/>
            <person name="Wong G."/>
            <person name="Sternberg P.W."/>
        </authorList>
    </citation>
    <scope>NUCLEOTIDE SEQUENCE [LARGE SCALE GENOMIC DNA]</scope>
    <source>
        <strain evidence="8">MT8872</strain>
    </source>
</reference>
<proteinExistence type="inferred from homology"/>
<dbReference type="FunFam" id="3.40.109.10:FF:000004">
    <property type="entry name" value="Iodotyrosine deiodinase 1"/>
    <property type="match status" value="1"/>
</dbReference>
<keyword evidence="6" id="KW-1133">Transmembrane helix</keyword>
<dbReference type="PANTHER" id="PTHR23026">
    <property type="entry name" value="NADPH NITROREDUCTASE"/>
    <property type="match status" value="1"/>
</dbReference>
<evidence type="ECO:0000259" key="7">
    <source>
        <dbReference type="Pfam" id="PF00881"/>
    </source>
</evidence>
<evidence type="ECO:0000256" key="4">
    <source>
        <dbReference type="ARBA" id="ARBA00022643"/>
    </source>
</evidence>